<organism evidence="1 2">
    <name type="scientific">Natronomonas salsuginis</name>
    <dbReference type="NCBI Taxonomy" id="2217661"/>
    <lineage>
        <taxon>Archaea</taxon>
        <taxon>Methanobacteriati</taxon>
        <taxon>Methanobacteriota</taxon>
        <taxon>Stenosarchaea group</taxon>
        <taxon>Halobacteria</taxon>
        <taxon>Halobacteriales</taxon>
        <taxon>Natronomonadaceae</taxon>
        <taxon>Natronomonas</taxon>
    </lineage>
</organism>
<dbReference type="SUPFAM" id="SSF55874">
    <property type="entry name" value="ATPase domain of HSP90 chaperone/DNA topoisomerase II/histidine kinase"/>
    <property type="match status" value="1"/>
</dbReference>
<dbReference type="EMBL" id="QKNX01000001">
    <property type="protein sequence ID" value="TKR27550.1"/>
    <property type="molecule type" value="Genomic_DNA"/>
</dbReference>
<proteinExistence type="predicted"/>
<evidence type="ECO:0000313" key="1">
    <source>
        <dbReference type="EMBL" id="TKR27550.1"/>
    </source>
</evidence>
<dbReference type="Proteomes" id="UP000308037">
    <property type="component" value="Unassembled WGS sequence"/>
</dbReference>
<dbReference type="RefSeq" id="WP_137274813.1">
    <property type="nucleotide sequence ID" value="NZ_QKNX01000001.1"/>
</dbReference>
<keyword evidence="2" id="KW-1185">Reference proteome</keyword>
<comment type="caution">
    <text evidence="1">The sequence shown here is derived from an EMBL/GenBank/DDBJ whole genome shotgun (WGS) entry which is preliminary data.</text>
</comment>
<sequence length="46" mass="4814">MVIGFPEGARIPESKRKSVFESGYSTDVDGTGFGLSIAREAADAHG</sequence>
<protein>
    <submittedName>
        <fullName evidence="1">HAMP domain-containing histidine kinase</fullName>
    </submittedName>
</protein>
<dbReference type="GO" id="GO:0016301">
    <property type="term" value="F:kinase activity"/>
    <property type="evidence" value="ECO:0007669"/>
    <property type="project" value="UniProtKB-KW"/>
</dbReference>
<reference evidence="1 2" key="1">
    <citation type="submission" date="2019-04" db="EMBL/GenBank/DDBJ databases">
        <title>Natronomonas sp. F20-122 a newhaloarchaeon isolated from a saline saltern of Isla Bacuta, Huelva, Spain.</title>
        <authorList>
            <person name="Duran-Viseras A."/>
            <person name="Sanchez-Porro C."/>
            <person name="Ventosa A."/>
        </authorList>
    </citation>
    <scope>NUCLEOTIDE SEQUENCE [LARGE SCALE GENOMIC DNA]</scope>
    <source>
        <strain evidence="1 2">F20-122</strain>
    </source>
</reference>
<accession>A0A4U5JDV1</accession>
<dbReference type="OrthoDB" id="8127at2157"/>
<keyword evidence="1" id="KW-0808">Transferase</keyword>
<name>A0A4U5JDV1_9EURY</name>
<keyword evidence="1" id="KW-0418">Kinase</keyword>
<dbReference type="InterPro" id="IPR036890">
    <property type="entry name" value="HATPase_C_sf"/>
</dbReference>
<dbReference type="AlphaFoldDB" id="A0A4U5JDV1"/>
<evidence type="ECO:0000313" key="2">
    <source>
        <dbReference type="Proteomes" id="UP000308037"/>
    </source>
</evidence>
<dbReference type="Gene3D" id="3.30.565.10">
    <property type="entry name" value="Histidine kinase-like ATPase, C-terminal domain"/>
    <property type="match status" value="1"/>
</dbReference>
<gene>
    <name evidence="1" type="ORF">DM868_00170</name>
</gene>